<evidence type="ECO:0000256" key="6">
    <source>
        <dbReference type="ARBA" id="ARBA00023054"/>
    </source>
</evidence>
<evidence type="ECO:0000256" key="4">
    <source>
        <dbReference type="ARBA" id="ARBA00022490"/>
    </source>
</evidence>
<evidence type="ECO:0000256" key="3">
    <source>
        <dbReference type="ARBA" id="ARBA00018787"/>
    </source>
</evidence>
<dbReference type="NCBIfam" id="TIGR03544">
    <property type="entry name" value="DivI1A_domain"/>
    <property type="match status" value="2"/>
</dbReference>
<dbReference type="Gene3D" id="6.10.250.660">
    <property type="match status" value="1"/>
</dbReference>
<keyword evidence="5" id="KW-0132">Cell division</keyword>
<protein>
    <recommendedName>
        <fullName evidence="3">Cell wall synthesis protein Wag31</fullName>
    </recommendedName>
    <alternativeName>
        <fullName evidence="8">Antigen 84</fullName>
    </alternativeName>
</protein>
<comment type="similarity">
    <text evidence="2">Belongs to the DivIVA family.</text>
</comment>
<sequence>MPVPLVQFLADARFRVTKFREGYDMIEVDDFIDEMVGAARALNPNQLDTMPDLVLNKKFQVTKFREGYDMGEVDDFLDEVLGHFRELAIRADTGEFAANNAPVPDGKAQGKRYVEKNGRIRLSKNPNITAPRTTSGTPTFPFDGAFFNAIQFEKTRFGGLNIDEVDQYVAHVKRVVWRNDADSIYALSAEAINQDFSNAGLLKVGYSSAEVYEFLDDVNARAATY</sequence>
<accession>A0AAU7DVU9</accession>
<gene>
    <name evidence="9" type="ORF">V5R04_14435</name>
</gene>
<organism evidence="9">
    <name type="scientific">Jonesiaceae bacterium BS-20</name>
    <dbReference type="NCBI Taxonomy" id="3120821"/>
    <lineage>
        <taxon>Bacteria</taxon>
        <taxon>Bacillati</taxon>
        <taxon>Actinomycetota</taxon>
        <taxon>Actinomycetes</taxon>
        <taxon>Micrococcales</taxon>
        <taxon>Jonesiaceae</taxon>
    </lineage>
</organism>
<dbReference type="GO" id="GO:0051301">
    <property type="term" value="P:cell division"/>
    <property type="evidence" value="ECO:0007669"/>
    <property type="project" value="UniProtKB-KW"/>
</dbReference>
<evidence type="ECO:0000313" key="9">
    <source>
        <dbReference type="EMBL" id="XBH21390.1"/>
    </source>
</evidence>
<reference evidence="9" key="1">
    <citation type="submission" date="2024-02" db="EMBL/GenBank/DDBJ databases">
        <title>Tomenella chthoni gen. nov. sp. nov., a member of the family Jonesiaceae isolated from bat guano.</title>
        <authorList>
            <person name="Miller S.L."/>
            <person name="King J."/>
            <person name="Sankaranarayanan K."/>
            <person name="Lawson P.A."/>
        </authorList>
    </citation>
    <scope>NUCLEOTIDE SEQUENCE</scope>
    <source>
        <strain evidence="9">BS-20</strain>
    </source>
</reference>
<evidence type="ECO:0000256" key="1">
    <source>
        <dbReference type="ARBA" id="ARBA00004496"/>
    </source>
</evidence>
<dbReference type="InterPro" id="IPR019933">
    <property type="entry name" value="DivIVA_domain"/>
</dbReference>
<evidence type="ECO:0000256" key="8">
    <source>
        <dbReference type="ARBA" id="ARBA00031737"/>
    </source>
</evidence>
<dbReference type="AlphaFoldDB" id="A0AAU7DVU9"/>
<dbReference type="PANTHER" id="PTHR35794:SF2">
    <property type="entry name" value="CELL DIVISION PROTEIN DIVIVA"/>
    <property type="match status" value="1"/>
</dbReference>
<keyword evidence="6" id="KW-0175">Coiled coil</keyword>
<proteinExistence type="inferred from homology"/>
<keyword evidence="7" id="KW-0131">Cell cycle</keyword>
<evidence type="ECO:0000256" key="7">
    <source>
        <dbReference type="ARBA" id="ARBA00023306"/>
    </source>
</evidence>
<keyword evidence="4" id="KW-0963">Cytoplasm</keyword>
<name>A0AAU7DVU9_9MICO</name>
<dbReference type="GO" id="GO:0005737">
    <property type="term" value="C:cytoplasm"/>
    <property type="evidence" value="ECO:0007669"/>
    <property type="project" value="UniProtKB-SubCell"/>
</dbReference>
<evidence type="ECO:0000256" key="2">
    <source>
        <dbReference type="ARBA" id="ARBA00009008"/>
    </source>
</evidence>
<dbReference type="InterPro" id="IPR007793">
    <property type="entry name" value="DivIVA_fam"/>
</dbReference>
<dbReference type="PANTHER" id="PTHR35794">
    <property type="entry name" value="CELL DIVISION PROTEIN DIVIVA"/>
    <property type="match status" value="1"/>
</dbReference>
<evidence type="ECO:0000256" key="5">
    <source>
        <dbReference type="ARBA" id="ARBA00022618"/>
    </source>
</evidence>
<dbReference type="EMBL" id="CP146203">
    <property type="protein sequence ID" value="XBH21390.1"/>
    <property type="molecule type" value="Genomic_DNA"/>
</dbReference>
<comment type="subcellular location">
    <subcellularLocation>
        <location evidence="1">Cytoplasm</location>
    </subcellularLocation>
</comment>